<evidence type="ECO:0000313" key="1">
    <source>
        <dbReference type="EMBL" id="ADI20186.1"/>
    </source>
</evidence>
<organism evidence="1">
    <name type="scientific">uncultured Sphingobacterium sp. EB080_L08E11</name>
    <dbReference type="NCBI Taxonomy" id="710992"/>
    <lineage>
        <taxon>Bacteria</taxon>
        <taxon>Pseudomonadati</taxon>
        <taxon>Bacteroidota</taxon>
        <taxon>Sphingobacteriia</taxon>
        <taxon>Sphingobacteriales</taxon>
        <taxon>Sphingobacteriaceae</taxon>
        <taxon>Sphingobacterium</taxon>
        <taxon>environmental samples</taxon>
    </lineage>
</organism>
<sequence length="52" mass="5690">MMVPTITKAVLFCNSDIVGHDALTANSCQDSCILVINLLIFLFFARAQGFEP</sequence>
<accession>E0Y0J5</accession>
<dbReference type="EMBL" id="GU474939">
    <property type="protein sequence ID" value="ADI20186.1"/>
    <property type="molecule type" value="Genomic_DNA"/>
</dbReference>
<protein>
    <submittedName>
        <fullName evidence="1">Uncharacterized protein</fullName>
    </submittedName>
</protein>
<dbReference type="AlphaFoldDB" id="E0Y0J5"/>
<proteinExistence type="predicted"/>
<reference evidence="1" key="1">
    <citation type="journal article" date="2011" name="Environ. Microbiol.">
        <title>Time-series analyses of Monterey Bay coastal microbial picoplankton using a 'genome proxy' microarray.</title>
        <authorList>
            <person name="Rich V.I."/>
            <person name="Pham V.D."/>
            <person name="Eppley J."/>
            <person name="Shi Y."/>
            <person name="DeLong E.F."/>
        </authorList>
    </citation>
    <scope>NUCLEOTIDE SEQUENCE</scope>
</reference>
<name>E0Y0J5_9SPHI</name>